<protein>
    <recommendedName>
        <fullName evidence="2">DRBM domain-containing protein</fullName>
    </recommendedName>
</protein>
<dbReference type="SUPFAM" id="SSF54768">
    <property type="entry name" value="dsRNA-binding domain-like"/>
    <property type="match status" value="2"/>
</dbReference>
<evidence type="ECO:0000256" key="1">
    <source>
        <dbReference type="PROSITE-ProRule" id="PRU00266"/>
    </source>
</evidence>
<organism evidence="3 4">
    <name type="scientific">Tegillarca granosa</name>
    <name type="common">Malaysian cockle</name>
    <name type="synonym">Anadara granosa</name>
    <dbReference type="NCBI Taxonomy" id="220873"/>
    <lineage>
        <taxon>Eukaryota</taxon>
        <taxon>Metazoa</taxon>
        <taxon>Spiralia</taxon>
        <taxon>Lophotrochozoa</taxon>
        <taxon>Mollusca</taxon>
        <taxon>Bivalvia</taxon>
        <taxon>Autobranchia</taxon>
        <taxon>Pteriomorphia</taxon>
        <taxon>Arcoida</taxon>
        <taxon>Arcoidea</taxon>
        <taxon>Arcidae</taxon>
        <taxon>Tegillarca</taxon>
    </lineage>
</organism>
<reference evidence="3 4" key="1">
    <citation type="submission" date="2022-12" db="EMBL/GenBank/DDBJ databases">
        <title>Chromosome-level genome of Tegillarca granosa.</title>
        <authorList>
            <person name="Kim J."/>
        </authorList>
    </citation>
    <scope>NUCLEOTIDE SEQUENCE [LARGE SCALE GENOMIC DNA]</scope>
    <source>
        <strain evidence="3">Teg-2019</strain>
        <tissue evidence="3">Adductor muscle</tissue>
    </source>
</reference>
<proteinExistence type="predicted"/>
<dbReference type="Proteomes" id="UP001217089">
    <property type="component" value="Unassembled WGS sequence"/>
</dbReference>
<dbReference type="Pfam" id="PF00035">
    <property type="entry name" value="dsrm"/>
    <property type="match status" value="2"/>
</dbReference>
<evidence type="ECO:0000259" key="2">
    <source>
        <dbReference type="PROSITE" id="PS50137"/>
    </source>
</evidence>
<feature type="domain" description="DRBM" evidence="2">
    <location>
        <begin position="31"/>
        <end position="97"/>
    </location>
</feature>
<dbReference type="SMART" id="SM00358">
    <property type="entry name" value="DSRM"/>
    <property type="match status" value="2"/>
</dbReference>
<accession>A0ABQ9FD80</accession>
<dbReference type="InterPro" id="IPR014720">
    <property type="entry name" value="dsRBD_dom"/>
</dbReference>
<comment type="caution">
    <text evidence="3">The sequence shown here is derived from an EMBL/GenBank/DDBJ whole genome shotgun (WGS) entry which is preliminary data.</text>
</comment>
<sequence length="201" mass="22181">MLNANDFSEVNDLKRKADINAPVEKKKKKVMPKNAVMMLNEFRSGLEFKVLSCSGPVHDPYFVIGVDIDGQHYEGAGKSKKAAKIAAAENALRAYPEKYTQLLEEKSMMDSSALRMTDNTTTYLPLSANSAHTNDKHPCMTLNEIRPGLQFIVISEQGPPHDRQYVMSITIDGEVFNGAGRSKKEAKHNAAIAALSHINGF</sequence>
<name>A0ABQ9FD80_TEGGR</name>
<feature type="domain" description="DRBM" evidence="2">
    <location>
        <begin position="150"/>
        <end position="200"/>
    </location>
</feature>
<evidence type="ECO:0000313" key="4">
    <source>
        <dbReference type="Proteomes" id="UP001217089"/>
    </source>
</evidence>
<dbReference type="PANTHER" id="PTHR10910:SF62">
    <property type="entry name" value="AT07585P-RELATED"/>
    <property type="match status" value="1"/>
</dbReference>
<keyword evidence="1" id="KW-0694">RNA-binding</keyword>
<gene>
    <name evidence="3" type="ORF">KUTeg_007409</name>
</gene>
<dbReference type="EMBL" id="JARBDR010000337">
    <property type="protein sequence ID" value="KAJ8315259.1"/>
    <property type="molecule type" value="Genomic_DNA"/>
</dbReference>
<evidence type="ECO:0000313" key="3">
    <source>
        <dbReference type="EMBL" id="KAJ8315259.1"/>
    </source>
</evidence>
<dbReference type="PROSITE" id="PS50137">
    <property type="entry name" value="DS_RBD"/>
    <property type="match status" value="2"/>
</dbReference>
<dbReference type="PANTHER" id="PTHR10910">
    <property type="entry name" value="EUKARYOTE SPECIFIC DSRNA BINDING PROTEIN"/>
    <property type="match status" value="1"/>
</dbReference>
<dbReference type="Gene3D" id="3.30.160.20">
    <property type="match status" value="2"/>
</dbReference>
<keyword evidence="4" id="KW-1185">Reference proteome</keyword>